<proteinExistence type="predicted"/>
<keyword evidence="2" id="KW-1185">Reference proteome</keyword>
<evidence type="ECO:0000313" key="2">
    <source>
        <dbReference type="Proteomes" id="UP001190700"/>
    </source>
</evidence>
<dbReference type="AlphaFoldDB" id="A0AAE0G0Q0"/>
<sequence length="153" mass="17006">MGDVSIGKGAWDCVNNCEIPPDKEAEVFEEIATMDYPFEGIPTIPPRKDMEHLAFFCDGCRYRVQASPDEKVKDVKKKLWEGGCGRGGEMTAGGPRKLIARWEDIVLIYAGQYMAEDLSLAEYHVPPGCKTMLAIDVRKLIAGKPDADSAYWC</sequence>
<evidence type="ECO:0000313" key="1">
    <source>
        <dbReference type="EMBL" id="KAK3269398.1"/>
    </source>
</evidence>
<gene>
    <name evidence="1" type="ORF">CYMTET_22154</name>
</gene>
<comment type="caution">
    <text evidence="1">The sequence shown here is derived from an EMBL/GenBank/DDBJ whole genome shotgun (WGS) entry which is preliminary data.</text>
</comment>
<protein>
    <submittedName>
        <fullName evidence="1">Uncharacterized protein</fullName>
    </submittedName>
</protein>
<dbReference type="Gene3D" id="3.10.20.90">
    <property type="entry name" value="Phosphatidylinositol 3-kinase Catalytic Subunit, Chain A, domain 1"/>
    <property type="match status" value="1"/>
</dbReference>
<reference evidence="1 2" key="1">
    <citation type="journal article" date="2015" name="Genome Biol. Evol.">
        <title>Comparative Genomics of a Bacterivorous Green Alga Reveals Evolutionary Causalities and Consequences of Phago-Mixotrophic Mode of Nutrition.</title>
        <authorList>
            <person name="Burns J.A."/>
            <person name="Paasch A."/>
            <person name="Narechania A."/>
            <person name="Kim E."/>
        </authorList>
    </citation>
    <scope>NUCLEOTIDE SEQUENCE [LARGE SCALE GENOMIC DNA]</scope>
    <source>
        <strain evidence="1 2">PLY_AMNH</strain>
    </source>
</reference>
<accession>A0AAE0G0Q0</accession>
<dbReference type="SUPFAM" id="SSF54236">
    <property type="entry name" value="Ubiquitin-like"/>
    <property type="match status" value="1"/>
</dbReference>
<dbReference type="EMBL" id="LGRX02010990">
    <property type="protein sequence ID" value="KAK3269398.1"/>
    <property type="molecule type" value="Genomic_DNA"/>
</dbReference>
<dbReference type="CDD" id="cd17039">
    <property type="entry name" value="Ubl_ubiquitin_like"/>
    <property type="match status" value="1"/>
</dbReference>
<name>A0AAE0G0Q0_9CHLO</name>
<dbReference type="Proteomes" id="UP001190700">
    <property type="component" value="Unassembled WGS sequence"/>
</dbReference>
<organism evidence="1 2">
    <name type="scientific">Cymbomonas tetramitiformis</name>
    <dbReference type="NCBI Taxonomy" id="36881"/>
    <lineage>
        <taxon>Eukaryota</taxon>
        <taxon>Viridiplantae</taxon>
        <taxon>Chlorophyta</taxon>
        <taxon>Pyramimonadophyceae</taxon>
        <taxon>Pyramimonadales</taxon>
        <taxon>Pyramimonadaceae</taxon>
        <taxon>Cymbomonas</taxon>
    </lineage>
</organism>
<dbReference type="InterPro" id="IPR029071">
    <property type="entry name" value="Ubiquitin-like_domsf"/>
</dbReference>